<dbReference type="InterPro" id="IPR000515">
    <property type="entry name" value="MetI-like"/>
</dbReference>
<gene>
    <name evidence="11" type="ORF">LARV_01871</name>
</gene>
<evidence type="ECO:0000256" key="3">
    <source>
        <dbReference type="ARBA" id="ARBA00022448"/>
    </source>
</evidence>
<dbReference type="GO" id="GO:0022857">
    <property type="term" value="F:transmembrane transporter activity"/>
    <property type="evidence" value="ECO:0007669"/>
    <property type="project" value="InterPro"/>
</dbReference>
<comment type="similarity">
    <text evidence="2">Belongs to the binding-protein-dependent transport system permease family. HisMQ subfamily.</text>
</comment>
<feature type="transmembrane region" description="Helical" evidence="9">
    <location>
        <begin position="240"/>
        <end position="260"/>
    </location>
</feature>
<dbReference type="Gene3D" id="1.10.3720.10">
    <property type="entry name" value="MetI-like"/>
    <property type="match status" value="1"/>
</dbReference>
<keyword evidence="12" id="KW-1185">Reference proteome</keyword>
<keyword evidence="7 9" id="KW-1133">Transmembrane helix</keyword>
<dbReference type="SUPFAM" id="SSF161098">
    <property type="entry name" value="MetI-like"/>
    <property type="match status" value="1"/>
</dbReference>
<evidence type="ECO:0000313" key="11">
    <source>
        <dbReference type="EMBL" id="GAP14109.1"/>
    </source>
</evidence>
<dbReference type="GO" id="GO:0043190">
    <property type="term" value="C:ATP-binding cassette (ABC) transporter complex"/>
    <property type="evidence" value="ECO:0007669"/>
    <property type="project" value="InterPro"/>
</dbReference>
<dbReference type="Pfam" id="PF00528">
    <property type="entry name" value="BPD_transp_1"/>
    <property type="match status" value="1"/>
</dbReference>
<feature type="domain" description="ABC transmembrane type-1" evidence="10">
    <location>
        <begin position="62"/>
        <end position="264"/>
    </location>
</feature>
<keyword evidence="8 9" id="KW-0472">Membrane</keyword>
<evidence type="ECO:0000256" key="6">
    <source>
        <dbReference type="ARBA" id="ARBA00022970"/>
    </source>
</evidence>
<dbReference type="InterPro" id="IPR035906">
    <property type="entry name" value="MetI-like_sf"/>
</dbReference>
<evidence type="ECO:0000256" key="7">
    <source>
        <dbReference type="ARBA" id="ARBA00022989"/>
    </source>
</evidence>
<dbReference type="PANTHER" id="PTHR30614:SF20">
    <property type="entry name" value="GLUTAMINE TRANSPORT SYSTEM PERMEASE PROTEIN GLNP"/>
    <property type="match status" value="1"/>
</dbReference>
<dbReference type="AlphaFoldDB" id="A0A0S7BEW1"/>
<dbReference type="CDD" id="cd06261">
    <property type="entry name" value="TM_PBP2"/>
    <property type="match status" value="1"/>
</dbReference>
<evidence type="ECO:0000256" key="4">
    <source>
        <dbReference type="ARBA" id="ARBA00022475"/>
    </source>
</evidence>
<name>A0A0S7BEW1_9CHLR</name>
<comment type="subcellular location">
    <subcellularLocation>
        <location evidence="1 9">Cell membrane</location>
        <topology evidence="1 9">Multi-pass membrane protein</topology>
    </subcellularLocation>
</comment>
<protein>
    <submittedName>
        <fullName evidence="11">Amino acid ABC transporter membrane protein, PAAT family</fullName>
    </submittedName>
</protein>
<feature type="transmembrane region" description="Helical" evidence="9">
    <location>
        <begin position="100"/>
        <end position="120"/>
    </location>
</feature>
<keyword evidence="3 9" id="KW-0813">Transport</keyword>
<feature type="transmembrane region" description="Helical" evidence="9">
    <location>
        <begin position="29"/>
        <end position="46"/>
    </location>
</feature>
<organism evidence="11">
    <name type="scientific">Longilinea arvoryzae</name>
    <dbReference type="NCBI Taxonomy" id="360412"/>
    <lineage>
        <taxon>Bacteria</taxon>
        <taxon>Bacillati</taxon>
        <taxon>Chloroflexota</taxon>
        <taxon>Anaerolineae</taxon>
        <taxon>Anaerolineales</taxon>
        <taxon>Anaerolineaceae</taxon>
        <taxon>Longilinea</taxon>
    </lineage>
</organism>
<evidence type="ECO:0000313" key="12">
    <source>
        <dbReference type="Proteomes" id="UP000055060"/>
    </source>
</evidence>
<feature type="transmembrane region" description="Helical" evidence="9">
    <location>
        <begin position="140"/>
        <end position="159"/>
    </location>
</feature>
<keyword evidence="5 9" id="KW-0812">Transmembrane</keyword>
<dbReference type="RefSeq" id="WP_075073397.1">
    <property type="nucleotide sequence ID" value="NZ_DF967972.1"/>
</dbReference>
<feature type="transmembrane region" description="Helical" evidence="9">
    <location>
        <begin position="66"/>
        <end position="88"/>
    </location>
</feature>
<dbReference type="PROSITE" id="PS50928">
    <property type="entry name" value="ABC_TM1"/>
    <property type="match status" value="1"/>
</dbReference>
<evidence type="ECO:0000259" key="10">
    <source>
        <dbReference type="PROSITE" id="PS50928"/>
    </source>
</evidence>
<evidence type="ECO:0000256" key="5">
    <source>
        <dbReference type="ARBA" id="ARBA00022692"/>
    </source>
</evidence>
<dbReference type="STRING" id="360412.LARV_01871"/>
<dbReference type="FunFam" id="1.10.3720.10:FF:000033">
    <property type="entry name" value="Polar amino acid ABC transporter permease"/>
    <property type="match status" value="1"/>
</dbReference>
<dbReference type="GO" id="GO:0006865">
    <property type="term" value="P:amino acid transport"/>
    <property type="evidence" value="ECO:0007669"/>
    <property type="project" value="UniProtKB-KW"/>
</dbReference>
<dbReference type="Proteomes" id="UP000055060">
    <property type="component" value="Unassembled WGS sequence"/>
</dbReference>
<accession>A0A0S7BEW1</accession>
<dbReference type="NCBIfam" id="TIGR01726">
    <property type="entry name" value="HEQRo_perm_3TM"/>
    <property type="match status" value="1"/>
</dbReference>
<evidence type="ECO:0000256" key="9">
    <source>
        <dbReference type="RuleBase" id="RU363032"/>
    </source>
</evidence>
<proteinExistence type="inferred from homology"/>
<evidence type="ECO:0000256" key="8">
    <source>
        <dbReference type="ARBA" id="ARBA00023136"/>
    </source>
</evidence>
<dbReference type="InterPro" id="IPR043429">
    <property type="entry name" value="ArtM/GltK/GlnP/TcyL/YhdX-like"/>
</dbReference>
<keyword evidence="4" id="KW-1003">Cell membrane</keyword>
<sequence>MSSSPIPDSSSATLTMTDRTKKKPSIDRWWGLVAVVVALILVLNFAEPDPYNRILVFLKDGIWVTVKITLVSFVLVLVLGLLVGLARLSKNTILRGIATVYVEVIRGIPMMVQIIFWYFASPAIIQELGASLNNPALSNFRPDGTTMAIFGLTFGYAAYMSEVYRAGIQSISRGQMEAARSLGMTYFQAMRYVILPQAVRVILPPVGNEFITLLKDTALVSAVAVPDLTRRGREFMSSTFIIIETWVMVALIYLIMTLLATRLVSWVEKRSKFER</sequence>
<dbReference type="EMBL" id="DF967972">
    <property type="protein sequence ID" value="GAP14109.1"/>
    <property type="molecule type" value="Genomic_DNA"/>
</dbReference>
<dbReference type="PANTHER" id="PTHR30614">
    <property type="entry name" value="MEMBRANE COMPONENT OF AMINO ACID ABC TRANSPORTER"/>
    <property type="match status" value="1"/>
</dbReference>
<evidence type="ECO:0000256" key="1">
    <source>
        <dbReference type="ARBA" id="ARBA00004651"/>
    </source>
</evidence>
<evidence type="ECO:0000256" key="2">
    <source>
        <dbReference type="ARBA" id="ARBA00010072"/>
    </source>
</evidence>
<keyword evidence="6" id="KW-0029">Amino-acid transport</keyword>
<dbReference type="InterPro" id="IPR010065">
    <property type="entry name" value="AA_ABC_transptr_permease_3TM"/>
</dbReference>
<reference evidence="11" key="1">
    <citation type="submission" date="2015-07" db="EMBL/GenBank/DDBJ databases">
        <title>Draft Genome Sequences of Anaerolinea thermolimosa IMO-1, Bellilinea caldifistulae GOMI-1, Leptolinea tardivitalis YMTK-2, Levilinea saccharolytica KIBI-1,Longilinea arvoryzae KOME-1, Previously Described as Members of the Anaerolineaceae (Chloroflexi).</title>
        <authorList>
            <person name="Sekiguchi Y."/>
            <person name="Ohashi A."/>
            <person name="Matsuura N."/>
            <person name="Tourlousse M.D."/>
        </authorList>
    </citation>
    <scope>NUCLEOTIDE SEQUENCE [LARGE SCALE GENOMIC DNA]</scope>
    <source>
        <strain evidence="11">KOME-1</strain>
    </source>
</reference>